<evidence type="ECO:0000313" key="1">
    <source>
        <dbReference type="EMBL" id="KAG0409910.1"/>
    </source>
</evidence>
<keyword evidence="2" id="KW-1185">Reference proteome</keyword>
<comment type="caution">
    <text evidence="1">The sequence shown here is derived from an EMBL/GenBank/DDBJ whole genome shotgun (WGS) entry which is preliminary data.</text>
</comment>
<evidence type="ECO:0000313" key="2">
    <source>
        <dbReference type="Proteomes" id="UP000805193"/>
    </source>
</evidence>
<reference evidence="1 2" key="1">
    <citation type="journal article" date="2020" name="Cell">
        <title>Large-Scale Comparative Analyses of Tick Genomes Elucidate Their Genetic Diversity and Vector Capacities.</title>
        <authorList>
            <consortium name="Tick Genome and Microbiome Consortium (TIGMIC)"/>
            <person name="Jia N."/>
            <person name="Wang J."/>
            <person name="Shi W."/>
            <person name="Du L."/>
            <person name="Sun Y."/>
            <person name="Zhan W."/>
            <person name="Jiang J.F."/>
            <person name="Wang Q."/>
            <person name="Zhang B."/>
            <person name="Ji P."/>
            <person name="Bell-Sakyi L."/>
            <person name="Cui X.M."/>
            <person name="Yuan T.T."/>
            <person name="Jiang B.G."/>
            <person name="Yang W.F."/>
            <person name="Lam T.T."/>
            <person name="Chang Q.C."/>
            <person name="Ding S.J."/>
            <person name="Wang X.J."/>
            <person name="Zhu J.G."/>
            <person name="Ruan X.D."/>
            <person name="Zhao L."/>
            <person name="Wei J.T."/>
            <person name="Ye R.Z."/>
            <person name="Que T.C."/>
            <person name="Du C.H."/>
            <person name="Zhou Y.H."/>
            <person name="Cheng J.X."/>
            <person name="Dai P.F."/>
            <person name="Guo W.B."/>
            <person name="Han X.H."/>
            <person name="Huang E.J."/>
            <person name="Li L.F."/>
            <person name="Wei W."/>
            <person name="Gao Y.C."/>
            <person name="Liu J.Z."/>
            <person name="Shao H.Z."/>
            <person name="Wang X."/>
            <person name="Wang C.C."/>
            <person name="Yang T.C."/>
            <person name="Huo Q.B."/>
            <person name="Li W."/>
            <person name="Chen H.Y."/>
            <person name="Chen S.E."/>
            <person name="Zhou L.G."/>
            <person name="Ni X.B."/>
            <person name="Tian J.H."/>
            <person name="Sheng Y."/>
            <person name="Liu T."/>
            <person name="Pan Y.S."/>
            <person name="Xia L.Y."/>
            <person name="Li J."/>
            <person name="Zhao F."/>
            <person name="Cao W.C."/>
        </authorList>
    </citation>
    <scope>NUCLEOTIDE SEQUENCE [LARGE SCALE GENOMIC DNA]</scope>
    <source>
        <strain evidence="1">Iper-2018</strain>
    </source>
</reference>
<proteinExistence type="predicted"/>
<sequence length="92" mass="10903">MQVMRNDPPLFFKFYRMMPDKFDQLHARVRDDLTKEFLCREPLSSKQRLAITLRYLSSGSAIKDVALAFRVGPQTCRKVIHETCRALWSRLR</sequence>
<dbReference type="EMBL" id="JABSTQ010011578">
    <property type="protein sequence ID" value="KAG0409910.1"/>
    <property type="molecule type" value="Genomic_DNA"/>
</dbReference>
<accession>A0AC60NS05</accession>
<gene>
    <name evidence="1" type="ORF">HPB47_012982</name>
</gene>
<organism evidence="1 2">
    <name type="scientific">Ixodes persulcatus</name>
    <name type="common">Taiga tick</name>
    <dbReference type="NCBI Taxonomy" id="34615"/>
    <lineage>
        <taxon>Eukaryota</taxon>
        <taxon>Metazoa</taxon>
        <taxon>Ecdysozoa</taxon>
        <taxon>Arthropoda</taxon>
        <taxon>Chelicerata</taxon>
        <taxon>Arachnida</taxon>
        <taxon>Acari</taxon>
        <taxon>Parasitiformes</taxon>
        <taxon>Ixodida</taxon>
        <taxon>Ixodoidea</taxon>
        <taxon>Ixodidae</taxon>
        <taxon>Ixodinae</taxon>
        <taxon>Ixodes</taxon>
    </lineage>
</organism>
<protein>
    <submittedName>
        <fullName evidence="1">Uncharacterized protein</fullName>
    </submittedName>
</protein>
<feature type="non-terminal residue" evidence="1">
    <location>
        <position position="92"/>
    </location>
</feature>
<dbReference type="Proteomes" id="UP000805193">
    <property type="component" value="Unassembled WGS sequence"/>
</dbReference>
<name>A0AC60NS05_IXOPE</name>